<evidence type="ECO:0000313" key="9">
    <source>
        <dbReference type="Proteomes" id="UP001596161"/>
    </source>
</evidence>
<dbReference type="SUPFAM" id="SSF53335">
    <property type="entry name" value="S-adenosyl-L-methionine-dependent methyltransferases"/>
    <property type="match status" value="1"/>
</dbReference>
<dbReference type="NCBIfam" id="TIGR00091">
    <property type="entry name" value="tRNA (guanosine(46)-N7)-methyltransferase TrmB"/>
    <property type="match status" value="1"/>
</dbReference>
<evidence type="ECO:0000256" key="6">
    <source>
        <dbReference type="ARBA" id="ARBA00022694"/>
    </source>
</evidence>
<dbReference type="PROSITE" id="PS51625">
    <property type="entry name" value="SAM_MT_TRMB"/>
    <property type="match status" value="1"/>
</dbReference>
<dbReference type="HAMAP" id="MF_01057">
    <property type="entry name" value="tRNA_methyltr_TrmB"/>
    <property type="match status" value="1"/>
</dbReference>
<dbReference type="RefSeq" id="WP_378016478.1">
    <property type="nucleotide sequence ID" value="NZ_JBHSKT010000003.1"/>
</dbReference>
<accession>A0ABW0EAM6</accession>
<evidence type="ECO:0000256" key="4">
    <source>
        <dbReference type="ARBA" id="ARBA00022679"/>
    </source>
</evidence>
<dbReference type="GO" id="GO:0008176">
    <property type="term" value="F:tRNA (guanine(46)-N7)-methyltransferase activity"/>
    <property type="evidence" value="ECO:0007669"/>
    <property type="project" value="UniProtKB-EC"/>
</dbReference>
<keyword evidence="9" id="KW-1185">Reference proteome</keyword>
<feature type="binding site" evidence="7">
    <location>
        <begin position="197"/>
        <end position="200"/>
    </location>
    <ligand>
        <name>substrate</name>
    </ligand>
</feature>
<proteinExistence type="inferred from homology"/>
<gene>
    <name evidence="7 8" type="primary">trmB</name>
    <name evidence="8" type="ORF">ACFPIB_05760</name>
</gene>
<comment type="pathway">
    <text evidence="7">tRNA modification; N(7)-methylguanine-tRNA biosynthesis.</text>
</comment>
<evidence type="ECO:0000256" key="5">
    <source>
        <dbReference type="ARBA" id="ARBA00022691"/>
    </source>
</evidence>
<feature type="binding site" evidence="7">
    <location>
        <position position="157"/>
    </location>
    <ligand>
        <name>substrate</name>
    </ligand>
</feature>
<evidence type="ECO:0000313" key="8">
    <source>
        <dbReference type="EMBL" id="MFC5270105.1"/>
    </source>
</evidence>
<dbReference type="InterPro" id="IPR055361">
    <property type="entry name" value="tRNA_methyltr_TrmB_bact"/>
</dbReference>
<comment type="catalytic activity">
    <reaction evidence="1 7">
        <text>guanosine(46) in tRNA + S-adenosyl-L-methionine = N(7)-methylguanosine(46) in tRNA + S-adenosyl-L-homocysteine</text>
        <dbReference type="Rhea" id="RHEA:42708"/>
        <dbReference type="Rhea" id="RHEA-COMP:10188"/>
        <dbReference type="Rhea" id="RHEA-COMP:10189"/>
        <dbReference type="ChEBI" id="CHEBI:57856"/>
        <dbReference type="ChEBI" id="CHEBI:59789"/>
        <dbReference type="ChEBI" id="CHEBI:74269"/>
        <dbReference type="ChEBI" id="CHEBI:74480"/>
        <dbReference type="EC" id="2.1.1.33"/>
    </reaction>
</comment>
<dbReference type="PANTHER" id="PTHR23417:SF14">
    <property type="entry name" value="PENTACOTRIPEPTIDE-REPEAT REGION OF PRORP DOMAIN-CONTAINING PROTEIN"/>
    <property type="match status" value="1"/>
</dbReference>
<keyword evidence="4 7" id="KW-0808">Transferase</keyword>
<dbReference type="EMBL" id="JBHSKT010000003">
    <property type="protein sequence ID" value="MFC5270105.1"/>
    <property type="molecule type" value="Genomic_DNA"/>
</dbReference>
<dbReference type="Gene3D" id="3.40.50.150">
    <property type="entry name" value="Vaccinia Virus protein VP39"/>
    <property type="match status" value="1"/>
</dbReference>
<evidence type="ECO:0000256" key="1">
    <source>
        <dbReference type="ARBA" id="ARBA00000142"/>
    </source>
</evidence>
<feature type="binding site" evidence="7">
    <location>
        <position position="72"/>
    </location>
    <ligand>
        <name>S-adenosyl-L-methionine</name>
        <dbReference type="ChEBI" id="CHEBI:59789"/>
    </ligand>
</feature>
<comment type="caution">
    <text evidence="7">Lacks conserved residue(s) required for the propagation of feature annotation.</text>
</comment>
<keyword evidence="6 7" id="KW-0819">tRNA processing</keyword>
<reference evidence="9" key="1">
    <citation type="journal article" date="2019" name="Int. J. Syst. Evol. Microbiol.">
        <title>The Global Catalogue of Microorganisms (GCM) 10K type strain sequencing project: providing services to taxonomists for standard genome sequencing and annotation.</title>
        <authorList>
            <consortium name="The Broad Institute Genomics Platform"/>
            <consortium name="The Broad Institute Genome Sequencing Center for Infectious Disease"/>
            <person name="Wu L."/>
            <person name="Ma J."/>
        </authorList>
    </citation>
    <scope>NUCLEOTIDE SEQUENCE [LARGE SCALE GENOMIC DNA]</scope>
    <source>
        <strain evidence="9">KACC 12602</strain>
    </source>
</reference>
<dbReference type="InterPro" id="IPR003358">
    <property type="entry name" value="tRNA_(Gua-N-7)_MeTrfase_Trmb"/>
</dbReference>
<comment type="function">
    <text evidence="2 7">Catalyzes the formation of N(7)-methylguanine at position 46 (m7G46) in tRNA.</text>
</comment>
<dbReference type="PANTHER" id="PTHR23417">
    <property type="entry name" value="3-DEOXY-D-MANNO-OCTULOSONIC-ACID TRANSFERASE/TRNA GUANINE-N 7 - -METHYLTRANSFERASE"/>
    <property type="match status" value="1"/>
</dbReference>
<comment type="similarity">
    <text evidence="7">Belongs to the class I-like SAM-binding methyltransferase superfamily. TrmB family.</text>
</comment>
<name>A0ABW0EAM6_9BACT</name>
<comment type="caution">
    <text evidence="8">The sequence shown here is derived from an EMBL/GenBank/DDBJ whole genome shotgun (WGS) entry which is preliminary data.</text>
</comment>
<sequence>MGRSKLQKFQVIGERENVVEPGKENFKQLKGRWAEDFFENNHELVLEIGCGKGDYTVGMAQLFPDKNFIGVDIKGARLWKGSSLAEEMELTNVGFLRTFIEEITDHFADNEVSELWVTFPDPRPRLGEEKKRLTSPRFMNMYKQMVKPGGIIHFKTDNLELFDYTLEILQKNNENNLIFTHDLYNSDLQDHTLGIQTTYERKFLGEGIPIKYLQFEVVK</sequence>
<dbReference type="NCBIfam" id="NF001080">
    <property type="entry name" value="PRK00121.2-2"/>
    <property type="match status" value="1"/>
</dbReference>
<keyword evidence="3 7" id="KW-0489">Methyltransferase</keyword>
<dbReference type="InterPro" id="IPR029063">
    <property type="entry name" value="SAM-dependent_MTases_sf"/>
</dbReference>
<dbReference type="Proteomes" id="UP001596161">
    <property type="component" value="Unassembled WGS sequence"/>
</dbReference>
<dbReference type="CDD" id="cd02440">
    <property type="entry name" value="AdoMet_MTases"/>
    <property type="match status" value="1"/>
</dbReference>
<evidence type="ECO:0000256" key="2">
    <source>
        <dbReference type="ARBA" id="ARBA00003015"/>
    </source>
</evidence>
<organism evidence="8 9">
    <name type="scientific">Adhaeribacter terreus</name>
    <dbReference type="NCBI Taxonomy" id="529703"/>
    <lineage>
        <taxon>Bacteria</taxon>
        <taxon>Pseudomonadati</taxon>
        <taxon>Bacteroidota</taxon>
        <taxon>Cytophagia</taxon>
        <taxon>Cytophagales</taxon>
        <taxon>Hymenobacteraceae</taxon>
        <taxon>Adhaeribacter</taxon>
    </lineage>
</organism>
<dbReference type="EC" id="2.1.1.33" evidence="7"/>
<dbReference type="Pfam" id="PF02390">
    <property type="entry name" value="Methyltransf_4"/>
    <property type="match status" value="1"/>
</dbReference>
<feature type="binding site" evidence="7">
    <location>
        <position position="47"/>
    </location>
    <ligand>
        <name>S-adenosyl-L-methionine</name>
        <dbReference type="ChEBI" id="CHEBI:59789"/>
    </ligand>
</feature>
<keyword evidence="5 7" id="KW-0949">S-adenosyl-L-methionine</keyword>
<feature type="binding site" evidence="7">
    <location>
        <position position="121"/>
    </location>
    <ligand>
        <name>S-adenosyl-L-methionine</name>
        <dbReference type="ChEBI" id="CHEBI:59789"/>
    </ligand>
</feature>
<evidence type="ECO:0000256" key="3">
    <source>
        <dbReference type="ARBA" id="ARBA00022603"/>
    </source>
</evidence>
<protein>
    <recommendedName>
        <fullName evidence="7">tRNA (guanine-N(7)-)-methyltransferase</fullName>
        <ecNumber evidence="7">2.1.1.33</ecNumber>
    </recommendedName>
    <alternativeName>
        <fullName evidence="7">tRNA (guanine(46)-N(7))-methyltransferase</fullName>
    </alternativeName>
    <alternativeName>
        <fullName evidence="7">tRNA(m7G46)-methyltransferase</fullName>
    </alternativeName>
</protein>
<evidence type="ECO:0000256" key="7">
    <source>
        <dbReference type="HAMAP-Rule" id="MF_01057"/>
    </source>
</evidence>